<evidence type="ECO:0000313" key="4">
    <source>
        <dbReference type="Proteomes" id="UP001620295"/>
    </source>
</evidence>
<dbReference type="InterPro" id="IPR045431">
    <property type="entry name" value="EAD2"/>
</dbReference>
<evidence type="ECO:0000256" key="1">
    <source>
        <dbReference type="SAM" id="MobiDB-lite"/>
    </source>
</evidence>
<dbReference type="Proteomes" id="UP001620295">
    <property type="component" value="Unassembled WGS sequence"/>
</dbReference>
<keyword evidence="4" id="KW-1185">Reference proteome</keyword>
<name>A0ABW8LZG2_9ACTN</name>
<reference evidence="3 4" key="1">
    <citation type="submission" date="2024-11" db="EMBL/GenBank/DDBJ databases">
        <title>The Natural Products Discovery Center: Release of the First 8490 Sequenced Strains for Exploring Actinobacteria Biosynthetic Diversity.</title>
        <authorList>
            <person name="Kalkreuter E."/>
            <person name="Kautsar S.A."/>
            <person name="Yang D."/>
            <person name="Bader C.D."/>
            <person name="Teijaro C.N."/>
            <person name="Fluegel L."/>
            <person name="Davis C.M."/>
            <person name="Simpson J.R."/>
            <person name="Lauterbach L."/>
            <person name="Steele A.D."/>
            <person name="Gui C."/>
            <person name="Meng S."/>
            <person name="Li G."/>
            <person name="Viehrig K."/>
            <person name="Ye F."/>
            <person name="Su P."/>
            <person name="Kiefer A.F."/>
            <person name="Nichols A."/>
            <person name="Cepeda A.J."/>
            <person name="Yan W."/>
            <person name="Fan B."/>
            <person name="Jiang Y."/>
            <person name="Adhikari A."/>
            <person name="Zheng C.-J."/>
            <person name="Schuster L."/>
            <person name="Cowan T.M."/>
            <person name="Smanski M.J."/>
            <person name="Chevrette M.G."/>
            <person name="De Carvalho L.P.S."/>
            <person name="Shen B."/>
        </authorList>
    </citation>
    <scope>NUCLEOTIDE SEQUENCE [LARGE SCALE GENOMIC DNA]</scope>
    <source>
        <strain evidence="3 4">NPDC020863</strain>
    </source>
</reference>
<dbReference type="EMBL" id="JBJDQH010000017">
    <property type="protein sequence ID" value="MFK4271304.1"/>
    <property type="molecule type" value="Genomic_DNA"/>
</dbReference>
<feature type="domain" description="Effector-associated" evidence="2">
    <location>
        <begin position="32"/>
        <end position="109"/>
    </location>
</feature>
<feature type="region of interest" description="Disordered" evidence="1">
    <location>
        <begin position="1"/>
        <end position="24"/>
    </location>
</feature>
<proteinExistence type="predicted"/>
<accession>A0ABW8LZG2</accession>
<evidence type="ECO:0000313" key="3">
    <source>
        <dbReference type="EMBL" id="MFK4271304.1"/>
    </source>
</evidence>
<comment type="caution">
    <text evidence="3">The sequence shown here is derived from an EMBL/GenBank/DDBJ whole genome shotgun (WGS) entry which is preliminary data.</text>
</comment>
<dbReference type="RefSeq" id="WP_404748322.1">
    <property type="nucleotide sequence ID" value="NZ_JBJDQH010000017.1"/>
</dbReference>
<organism evidence="3 4">
    <name type="scientific">Streptomyces milbemycinicus</name>
    <dbReference type="NCBI Taxonomy" id="476552"/>
    <lineage>
        <taxon>Bacteria</taxon>
        <taxon>Bacillati</taxon>
        <taxon>Actinomycetota</taxon>
        <taxon>Actinomycetes</taxon>
        <taxon>Kitasatosporales</taxon>
        <taxon>Streptomycetaceae</taxon>
        <taxon>Streptomyces</taxon>
    </lineage>
</organism>
<evidence type="ECO:0000259" key="2">
    <source>
        <dbReference type="Pfam" id="PF19956"/>
    </source>
</evidence>
<protein>
    <recommendedName>
        <fullName evidence="2">Effector-associated domain-containing protein</fullName>
    </recommendedName>
</protein>
<gene>
    <name evidence="3" type="ORF">ACI2L5_41250</name>
</gene>
<sequence length="118" mass="12297">MPERGHGEGQGPQPPARPGARPGLEQRKRLVLALEAVPVMSDPAARAQVLGLLPPEIHGSLPRSPITRVDLVGVVETCLAFPSGLTLLWQAVEMVDSGSYALGELAEVLAEMPGFGGG</sequence>
<dbReference type="Pfam" id="PF19956">
    <property type="entry name" value="EAD2"/>
    <property type="match status" value="1"/>
</dbReference>